<dbReference type="AlphaFoldDB" id="A0A0C3NTG2"/>
<sequence length="137" mass="15404">MRLLRKGFRSERVRTSMEDYYEPRSDQGSGLGKQQQPTKSFPGPPVHDSLTTGIQEPMELLDCTWHEQMPVAASAGHTQPPSSPEEMANEGPSTDYIKKAADTLCFEETPELEQVEPVEEPPMTKVPIEFKLKRSKS</sequence>
<reference evidence="3" key="2">
    <citation type="submission" date="2015-01" db="EMBL/GenBank/DDBJ databases">
        <title>Evolutionary Origins and Diversification of the Mycorrhizal Mutualists.</title>
        <authorList>
            <consortium name="DOE Joint Genome Institute"/>
            <consortium name="Mycorrhizal Genomics Consortium"/>
            <person name="Kohler A."/>
            <person name="Kuo A."/>
            <person name="Nagy L.G."/>
            <person name="Floudas D."/>
            <person name="Copeland A."/>
            <person name="Barry K.W."/>
            <person name="Cichocki N."/>
            <person name="Veneault-Fourrey C."/>
            <person name="LaButti K."/>
            <person name="Lindquist E.A."/>
            <person name="Lipzen A."/>
            <person name="Lundell T."/>
            <person name="Morin E."/>
            <person name="Murat C."/>
            <person name="Riley R."/>
            <person name="Ohm R."/>
            <person name="Sun H."/>
            <person name="Tunlid A."/>
            <person name="Henrissat B."/>
            <person name="Grigoriev I.V."/>
            <person name="Hibbett D.S."/>
            <person name="Martin F."/>
        </authorList>
    </citation>
    <scope>NUCLEOTIDE SEQUENCE [LARGE SCALE GENOMIC DNA]</scope>
    <source>
        <strain evidence="3">Marx 270</strain>
    </source>
</reference>
<reference evidence="2 3" key="1">
    <citation type="submission" date="2014-04" db="EMBL/GenBank/DDBJ databases">
        <authorList>
            <consortium name="DOE Joint Genome Institute"/>
            <person name="Kuo A."/>
            <person name="Kohler A."/>
            <person name="Costa M.D."/>
            <person name="Nagy L.G."/>
            <person name="Floudas D."/>
            <person name="Copeland A."/>
            <person name="Barry K.W."/>
            <person name="Cichocki N."/>
            <person name="Veneault-Fourrey C."/>
            <person name="LaButti K."/>
            <person name="Lindquist E.A."/>
            <person name="Lipzen A."/>
            <person name="Lundell T."/>
            <person name="Morin E."/>
            <person name="Murat C."/>
            <person name="Sun H."/>
            <person name="Tunlid A."/>
            <person name="Henrissat B."/>
            <person name="Grigoriev I.V."/>
            <person name="Hibbett D.S."/>
            <person name="Martin F."/>
            <person name="Nordberg H.P."/>
            <person name="Cantor M.N."/>
            <person name="Hua S.X."/>
        </authorList>
    </citation>
    <scope>NUCLEOTIDE SEQUENCE [LARGE SCALE GENOMIC DNA]</scope>
    <source>
        <strain evidence="2 3">Marx 270</strain>
    </source>
</reference>
<dbReference type="HOGENOM" id="CLU_1865948_0_0_1"/>
<protein>
    <submittedName>
        <fullName evidence="2">Uncharacterized protein</fullName>
    </submittedName>
</protein>
<dbReference type="Proteomes" id="UP000054217">
    <property type="component" value="Unassembled WGS sequence"/>
</dbReference>
<dbReference type="EMBL" id="KN831972">
    <property type="protein sequence ID" value="KIO04190.1"/>
    <property type="molecule type" value="Genomic_DNA"/>
</dbReference>
<feature type="region of interest" description="Disordered" evidence="1">
    <location>
        <begin position="1"/>
        <end position="92"/>
    </location>
</feature>
<dbReference type="InParanoid" id="A0A0C3NTG2"/>
<keyword evidence="3" id="KW-1185">Reference proteome</keyword>
<name>A0A0C3NTG2_PISTI</name>
<feature type="compositionally biased region" description="Basic and acidic residues" evidence="1">
    <location>
        <begin position="8"/>
        <end position="25"/>
    </location>
</feature>
<evidence type="ECO:0000256" key="1">
    <source>
        <dbReference type="SAM" id="MobiDB-lite"/>
    </source>
</evidence>
<proteinExistence type="predicted"/>
<evidence type="ECO:0000313" key="2">
    <source>
        <dbReference type="EMBL" id="KIO04190.1"/>
    </source>
</evidence>
<accession>A0A0C3NTG2</accession>
<feature type="compositionally biased region" description="Polar residues" evidence="1">
    <location>
        <begin position="26"/>
        <end position="39"/>
    </location>
</feature>
<organism evidence="2 3">
    <name type="scientific">Pisolithus tinctorius Marx 270</name>
    <dbReference type="NCBI Taxonomy" id="870435"/>
    <lineage>
        <taxon>Eukaryota</taxon>
        <taxon>Fungi</taxon>
        <taxon>Dikarya</taxon>
        <taxon>Basidiomycota</taxon>
        <taxon>Agaricomycotina</taxon>
        <taxon>Agaricomycetes</taxon>
        <taxon>Agaricomycetidae</taxon>
        <taxon>Boletales</taxon>
        <taxon>Sclerodermatineae</taxon>
        <taxon>Pisolithaceae</taxon>
        <taxon>Pisolithus</taxon>
    </lineage>
</organism>
<gene>
    <name evidence="2" type="ORF">M404DRAFT_26401</name>
</gene>
<evidence type="ECO:0000313" key="3">
    <source>
        <dbReference type="Proteomes" id="UP000054217"/>
    </source>
</evidence>